<keyword evidence="10" id="KW-1185">Reference proteome</keyword>
<keyword evidence="3" id="KW-0540">Nuclease</keyword>
<dbReference type="EMBL" id="JBHLUD010000011">
    <property type="protein sequence ID" value="MFC0546008.1"/>
    <property type="molecule type" value="Genomic_DNA"/>
</dbReference>
<dbReference type="RefSeq" id="WP_273943450.1">
    <property type="nucleotide sequence ID" value="NZ_CP097263.1"/>
</dbReference>
<reference evidence="9 10" key="1">
    <citation type="submission" date="2024-09" db="EMBL/GenBank/DDBJ databases">
        <authorList>
            <person name="Sun Q."/>
            <person name="Mori K."/>
        </authorList>
    </citation>
    <scope>NUCLEOTIDE SEQUENCE [LARGE SCALE GENOMIC DNA]</scope>
    <source>
        <strain evidence="9 10">TBRC 1432</strain>
    </source>
</reference>
<comment type="similarity">
    <text evidence="1">Belongs to the HicA mRNA interferase family.</text>
</comment>
<feature type="region of interest" description="Disordered" evidence="8">
    <location>
        <begin position="22"/>
        <end position="46"/>
    </location>
</feature>
<evidence type="ECO:0000256" key="4">
    <source>
        <dbReference type="ARBA" id="ARBA00022759"/>
    </source>
</evidence>
<keyword evidence="4" id="KW-0255">Endonuclease</keyword>
<gene>
    <name evidence="9" type="ORF">ACFFH7_31145</name>
</gene>
<comment type="caution">
    <text evidence="9">The sequence shown here is derived from an EMBL/GenBank/DDBJ whole genome shotgun (WGS) entry which is preliminary data.</text>
</comment>
<sequence>MGEIIKLIEADGWRLHRTTGSHRHYVHPTKPGVVTVPGKPSRDLPVGTERSILKQAGLGRRPQ</sequence>
<dbReference type="InterPro" id="IPR012933">
    <property type="entry name" value="HicA_mRNA_interferase"/>
</dbReference>
<evidence type="ECO:0000256" key="6">
    <source>
        <dbReference type="ARBA" id="ARBA00022884"/>
    </source>
</evidence>
<evidence type="ECO:0000256" key="3">
    <source>
        <dbReference type="ARBA" id="ARBA00022722"/>
    </source>
</evidence>
<evidence type="ECO:0000313" key="10">
    <source>
        <dbReference type="Proteomes" id="UP001589810"/>
    </source>
</evidence>
<name>A0ABV6N0A2_9PSEU</name>
<organism evidence="9 10">
    <name type="scientific">Kutzneria chonburiensis</name>
    <dbReference type="NCBI Taxonomy" id="1483604"/>
    <lineage>
        <taxon>Bacteria</taxon>
        <taxon>Bacillati</taxon>
        <taxon>Actinomycetota</taxon>
        <taxon>Actinomycetes</taxon>
        <taxon>Pseudonocardiales</taxon>
        <taxon>Pseudonocardiaceae</taxon>
        <taxon>Kutzneria</taxon>
    </lineage>
</organism>
<evidence type="ECO:0000256" key="1">
    <source>
        <dbReference type="ARBA" id="ARBA00006620"/>
    </source>
</evidence>
<proteinExistence type="inferred from homology"/>
<keyword evidence="5" id="KW-0378">Hydrolase</keyword>
<keyword evidence="6" id="KW-0694">RNA-binding</keyword>
<evidence type="ECO:0000256" key="5">
    <source>
        <dbReference type="ARBA" id="ARBA00022801"/>
    </source>
</evidence>
<evidence type="ECO:0000256" key="7">
    <source>
        <dbReference type="ARBA" id="ARBA00023016"/>
    </source>
</evidence>
<keyword evidence="7" id="KW-0346">Stress response</keyword>
<keyword evidence="2" id="KW-1277">Toxin-antitoxin system</keyword>
<evidence type="ECO:0000256" key="2">
    <source>
        <dbReference type="ARBA" id="ARBA00022649"/>
    </source>
</evidence>
<dbReference type="SUPFAM" id="SSF54786">
    <property type="entry name" value="YcfA/nrd intein domain"/>
    <property type="match status" value="1"/>
</dbReference>
<protein>
    <submittedName>
        <fullName evidence="9">Type II toxin-antitoxin system HicA family toxin</fullName>
    </submittedName>
</protein>
<dbReference type="InterPro" id="IPR038570">
    <property type="entry name" value="HicA_sf"/>
</dbReference>
<dbReference type="Pfam" id="PF07927">
    <property type="entry name" value="HicA_toxin"/>
    <property type="match status" value="1"/>
</dbReference>
<dbReference type="Gene3D" id="3.30.920.30">
    <property type="entry name" value="Hypothetical protein"/>
    <property type="match status" value="1"/>
</dbReference>
<evidence type="ECO:0000256" key="8">
    <source>
        <dbReference type="SAM" id="MobiDB-lite"/>
    </source>
</evidence>
<evidence type="ECO:0000313" key="9">
    <source>
        <dbReference type="EMBL" id="MFC0546008.1"/>
    </source>
</evidence>
<accession>A0ABV6N0A2</accession>
<dbReference type="Proteomes" id="UP001589810">
    <property type="component" value="Unassembled WGS sequence"/>
</dbReference>